<dbReference type="Proteomes" id="UP001500689">
    <property type="component" value="Unassembled WGS sequence"/>
</dbReference>
<protein>
    <submittedName>
        <fullName evidence="2">Uncharacterized protein</fullName>
    </submittedName>
</protein>
<accession>A0ABP6WZV3</accession>
<evidence type="ECO:0000313" key="3">
    <source>
        <dbReference type="Proteomes" id="UP001500689"/>
    </source>
</evidence>
<evidence type="ECO:0000313" key="2">
    <source>
        <dbReference type="EMBL" id="GAA3558195.1"/>
    </source>
</evidence>
<name>A0ABP6WZV3_9PSEU</name>
<evidence type="ECO:0000256" key="1">
    <source>
        <dbReference type="SAM" id="MobiDB-lite"/>
    </source>
</evidence>
<gene>
    <name evidence="2" type="ORF">GCM10022222_47220</name>
</gene>
<proteinExistence type="predicted"/>
<reference evidence="3" key="1">
    <citation type="journal article" date="2019" name="Int. J. Syst. Evol. Microbiol.">
        <title>The Global Catalogue of Microorganisms (GCM) 10K type strain sequencing project: providing services to taxonomists for standard genome sequencing and annotation.</title>
        <authorList>
            <consortium name="The Broad Institute Genomics Platform"/>
            <consortium name="The Broad Institute Genome Sequencing Center for Infectious Disease"/>
            <person name="Wu L."/>
            <person name="Ma J."/>
        </authorList>
    </citation>
    <scope>NUCLEOTIDE SEQUENCE [LARGE SCALE GENOMIC DNA]</scope>
    <source>
        <strain evidence="3">JCM 16898</strain>
    </source>
</reference>
<sequence length="69" mass="7770">MVFGSALDLRQASFQGSAELRFARMPTKVQLQDTTVRLTDDEVQLSEDWQLHPLASPDRTKSARIVPRG</sequence>
<organism evidence="2 3">
    <name type="scientific">Amycolatopsis ultiminotia</name>
    <dbReference type="NCBI Taxonomy" id="543629"/>
    <lineage>
        <taxon>Bacteria</taxon>
        <taxon>Bacillati</taxon>
        <taxon>Actinomycetota</taxon>
        <taxon>Actinomycetes</taxon>
        <taxon>Pseudonocardiales</taxon>
        <taxon>Pseudonocardiaceae</taxon>
        <taxon>Amycolatopsis</taxon>
    </lineage>
</organism>
<feature type="region of interest" description="Disordered" evidence="1">
    <location>
        <begin position="49"/>
        <end position="69"/>
    </location>
</feature>
<keyword evidence="3" id="KW-1185">Reference proteome</keyword>
<dbReference type="EMBL" id="BAAAZN010000010">
    <property type="protein sequence ID" value="GAA3558195.1"/>
    <property type="molecule type" value="Genomic_DNA"/>
</dbReference>
<comment type="caution">
    <text evidence="2">The sequence shown here is derived from an EMBL/GenBank/DDBJ whole genome shotgun (WGS) entry which is preliminary data.</text>
</comment>